<dbReference type="GO" id="GO:0002161">
    <property type="term" value="F:aminoacyl-tRNA deacylase activity"/>
    <property type="evidence" value="ECO:0007669"/>
    <property type="project" value="InterPro"/>
</dbReference>
<dbReference type="FunFam" id="1.10.730.10:FF:000014">
    <property type="entry name" value="Valine--tRNA ligase"/>
    <property type="match status" value="1"/>
</dbReference>
<dbReference type="Pfam" id="PF00133">
    <property type="entry name" value="tRNA-synt_1"/>
    <property type="match status" value="1"/>
</dbReference>
<dbReference type="InterPro" id="IPR013155">
    <property type="entry name" value="M/V/L/I-tRNA-synth_anticd-bd"/>
</dbReference>
<accession>A0AAE3A832</accession>
<evidence type="ECO:0000259" key="14">
    <source>
        <dbReference type="Pfam" id="PF08264"/>
    </source>
</evidence>
<keyword evidence="17" id="KW-1185">Reference proteome</keyword>
<evidence type="ECO:0000256" key="11">
    <source>
        <dbReference type="ARBA" id="ARBA00060830"/>
    </source>
</evidence>
<feature type="domain" description="Methionyl/Valyl/Leucyl/Isoleucyl-tRNA synthetase anticodon-binding" evidence="14">
    <location>
        <begin position="607"/>
        <end position="753"/>
    </location>
</feature>
<evidence type="ECO:0000313" key="17">
    <source>
        <dbReference type="Proteomes" id="UP001198220"/>
    </source>
</evidence>
<dbReference type="InterPro" id="IPR010978">
    <property type="entry name" value="tRNA-bd_arm"/>
</dbReference>
<dbReference type="Proteomes" id="UP001198220">
    <property type="component" value="Unassembled WGS sequence"/>
</dbReference>
<dbReference type="Pfam" id="PF10458">
    <property type="entry name" value="Val_tRNA-synt_C"/>
    <property type="match status" value="1"/>
</dbReference>
<dbReference type="CDD" id="cd07962">
    <property type="entry name" value="Anticodon_Ia_Val"/>
    <property type="match status" value="1"/>
</dbReference>
<evidence type="ECO:0000259" key="15">
    <source>
        <dbReference type="Pfam" id="PF10458"/>
    </source>
</evidence>
<comment type="caution">
    <text evidence="16">The sequence shown here is derived from an EMBL/GenBank/DDBJ whole genome shotgun (WGS) entry which is preliminary data.</text>
</comment>
<dbReference type="Gene3D" id="1.10.730.10">
    <property type="entry name" value="Isoleucyl-tRNA Synthetase, Domain 1"/>
    <property type="match status" value="1"/>
</dbReference>
<comment type="function">
    <text evidence="12">Catalyzes the attachment of valine to tRNA(Val). As ValRS can inadvertently accommodate and process structurally similar amino acids such as threonine, to avoid such errors, it has a 'posttransfer' editing activity that hydrolyzes mischarged Thr-tRNA(Val) in a tRNA-dependent manner.</text>
</comment>
<dbReference type="Gene3D" id="3.90.740.10">
    <property type="entry name" value="Valyl/Leucyl/Isoleucyl-tRNA synthetase, editing domain"/>
    <property type="match status" value="2"/>
</dbReference>
<dbReference type="NCBIfam" id="TIGR00422">
    <property type="entry name" value="valS"/>
    <property type="match status" value="1"/>
</dbReference>
<proteinExistence type="inferred from homology"/>
<keyword evidence="9 12" id="KW-0030">Aminoacyl-tRNA synthetase</keyword>
<feature type="short sequence motif" description="'HIGH' region" evidence="12">
    <location>
        <begin position="45"/>
        <end position="55"/>
    </location>
</feature>
<evidence type="ECO:0000256" key="3">
    <source>
        <dbReference type="ARBA" id="ARBA00022490"/>
    </source>
</evidence>
<dbReference type="PROSITE" id="PS00178">
    <property type="entry name" value="AA_TRNA_LIGASE_I"/>
    <property type="match status" value="1"/>
</dbReference>
<feature type="coiled-coil region" evidence="12">
    <location>
        <begin position="811"/>
        <end position="873"/>
    </location>
</feature>
<dbReference type="GO" id="GO:0005829">
    <property type="term" value="C:cytosol"/>
    <property type="evidence" value="ECO:0007669"/>
    <property type="project" value="TreeGrafter"/>
</dbReference>
<gene>
    <name evidence="12" type="primary">valS</name>
    <name evidence="16" type="ORF">LKD36_08905</name>
</gene>
<keyword evidence="3 12" id="KW-0963">Cytoplasm</keyword>
<dbReference type="HAMAP" id="MF_02004">
    <property type="entry name" value="Val_tRNA_synth_type1"/>
    <property type="match status" value="1"/>
</dbReference>
<reference evidence="16 17" key="1">
    <citation type="submission" date="2021-10" db="EMBL/GenBank/DDBJ databases">
        <title>Anaerobic single-cell dispensing facilitates the cultivation of human gut bacteria.</title>
        <authorList>
            <person name="Afrizal A."/>
        </authorList>
    </citation>
    <scope>NUCLEOTIDE SEQUENCE [LARGE SCALE GENOMIC DNA]</scope>
    <source>
        <strain evidence="16 17">CLA-AA-H276</strain>
    </source>
</reference>
<dbReference type="FunFam" id="3.40.50.620:FF:000032">
    <property type="entry name" value="Valine--tRNA ligase"/>
    <property type="match status" value="1"/>
</dbReference>
<dbReference type="InterPro" id="IPR037118">
    <property type="entry name" value="Val-tRNA_synth_C_sf"/>
</dbReference>
<dbReference type="Pfam" id="PF08264">
    <property type="entry name" value="Anticodon_1"/>
    <property type="match status" value="1"/>
</dbReference>
<dbReference type="Gene3D" id="1.10.287.380">
    <property type="entry name" value="Valyl-tRNA synthetase, C-terminal domain"/>
    <property type="match status" value="1"/>
</dbReference>
<dbReference type="FunFam" id="3.40.50.620:FF:000098">
    <property type="entry name" value="Valine--tRNA ligase"/>
    <property type="match status" value="1"/>
</dbReference>
<dbReference type="FunFam" id="3.90.740.10:FF:000005">
    <property type="entry name" value="Valine--tRNA ligase, mitochondrial"/>
    <property type="match status" value="1"/>
</dbReference>
<evidence type="ECO:0000256" key="9">
    <source>
        <dbReference type="ARBA" id="ARBA00023146"/>
    </source>
</evidence>
<feature type="binding site" evidence="12">
    <location>
        <position position="527"/>
    </location>
    <ligand>
        <name>ATP</name>
        <dbReference type="ChEBI" id="CHEBI:30616"/>
    </ligand>
</feature>
<dbReference type="EMBL" id="JAJEPS010000007">
    <property type="protein sequence ID" value="MCC2126299.1"/>
    <property type="molecule type" value="Genomic_DNA"/>
</dbReference>
<evidence type="ECO:0000256" key="8">
    <source>
        <dbReference type="ARBA" id="ARBA00023054"/>
    </source>
</evidence>
<dbReference type="RefSeq" id="WP_308459404.1">
    <property type="nucleotide sequence ID" value="NZ_JAJEPS010000007.1"/>
</dbReference>
<protein>
    <recommendedName>
        <fullName evidence="12">Valine--tRNA ligase</fullName>
        <ecNumber evidence="12">6.1.1.9</ecNumber>
    </recommendedName>
    <alternativeName>
        <fullName evidence="12">Valyl-tRNA synthetase</fullName>
        <shortName evidence="12">ValRS</shortName>
    </alternativeName>
</protein>
<feature type="domain" description="Valyl-tRNA synthetase tRNA-binding arm" evidence="15">
    <location>
        <begin position="813"/>
        <end position="878"/>
    </location>
</feature>
<dbReference type="PANTHER" id="PTHR11946">
    <property type="entry name" value="VALYL-TRNA SYNTHETASES"/>
    <property type="match status" value="1"/>
</dbReference>
<comment type="domain">
    <text evidence="12">ValRS has two distinct active sites: one for aminoacylation and one for editing. The misactivated threonine is translocated from the active site to the editing site.</text>
</comment>
<evidence type="ECO:0000256" key="1">
    <source>
        <dbReference type="ARBA" id="ARBA00004496"/>
    </source>
</evidence>
<dbReference type="PRINTS" id="PR00986">
    <property type="entry name" value="TRNASYNTHVAL"/>
</dbReference>
<dbReference type="PANTHER" id="PTHR11946:SF93">
    <property type="entry name" value="VALINE--TRNA LIGASE, CHLOROPLASTIC_MITOCHONDRIAL 2"/>
    <property type="match status" value="1"/>
</dbReference>
<sequence>MKELAKTYDPSEIEDRTYAKWMGRKYFHPDVDRSKKPFTIVMPPPNITGKLHMGHALDNTLQDILIRYKRMQGYNALWIPGTDHASISTEVKVINKLKEEGIDKNDLGREGFLKRTWEWREEYGRTIVDQLKKIGSSCDWDRERFTMDEGCSEAVLEVFTRLYEKGYIYKGSRIINWCPVCQTSISDAEVEHEEQAGHFWHINYPIADGSGYVEIATTRPETLLGDTAVAVNPDDERYTNLVGKMLKLPLTDREIPVVADPYVDKEFGTGCVKITPAHDPNDFEVGRRHNLPEINIMNDDATINCPGSKYDGMDRYEARKAMVADLEAQGLLVKVEEHVHNVGTHDRCGTTVEPMIKQQWFVKMEEMAKPAIEAIKNGDLTFVPERFDKTYLHWLENIRDWCISRQLWWGHRIPAYYCDECGETVVSKTAPTVCPKCGCTHLTQDPDTLDTWFSSALWPFSTLGWPKNTEELDYFYPTDVLVTGYDIIFFWVIRMVFSGYEQTGKCPFHHVLIHGLVRDSLGRKMSKSLGNGIDPLEIIDKYGADALRLTLVTGNAPGNDMRFYMERVEASRNFANKVWNASRFIMMNMEKAEIPDEIDLSTLTAADKWILSKVNSLAKEITANMDNFDLGIAVQKIYDFIWEEFCDWYIEMVKPRLWNDEDETKGAALWTLKNVLINALKMLHPYMPFITEEIFCNLSDEESIMISSWPEYKEEWNFEAEENAIETIKEAVRGIRTVRTSMNVPNSKKATVYVVSENARIREIFEHGKVFFAALGFASEVIVQADKTGIADDAVSALLPEAAIYMPLQELVDIEKEKERLHKEEKRLEGELNRVNGMLNNEKFVSRAPEAKIQEERAKLEKYTQMMSQVKERLAQLGE</sequence>
<dbReference type="InterPro" id="IPR002303">
    <property type="entry name" value="Valyl-tRNA_ligase"/>
</dbReference>
<evidence type="ECO:0000256" key="2">
    <source>
        <dbReference type="ARBA" id="ARBA00011245"/>
    </source>
</evidence>
<keyword evidence="7 12" id="KW-0648">Protein biosynthesis</keyword>
<keyword evidence="6 12" id="KW-0067">ATP-binding</keyword>
<dbReference type="NCBIfam" id="NF004349">
    <property type="entry name" value="PRK05729.1"/>
    <property type="match status" value="1"/>
</dbReference>
<name>A0AAE3A832_9FIRM</name>
<dbReference type="EC" id="6.1.1.9" evidence="12"/>
<evidence type="ECO:0000256" key="6">
    <source>
        <dbReference type="ARBA" id="ARBA00022840"/>
    </source>
</evidence>
<feature type="domain" description="Aminoacyl-tRNA synthetase class Ia" evidence="13">
    <location>
        <begin position="17"/>
        <end position="562"/>
    </location>
</feature>
<dbReference type="InterPro" id="IPR009008">
    <property type="entry name" value="Val/Leu/Ile-tRNA-synth_edit"/>
</dbReference>
<comment type="similarity">
    <text evidence="11 12">Belongs to the class-I aminoacyl-tRNA synthetase family. ValS type 1 subfamily.</text>
</comment>
<dbReference type="SUPFAM" id="SSF47323">
    <property type="entry name" value="Anticodon-binding domain of a subclass of class I aminoacyl-tRNA synthetases"/>
    <property type="match status" value="1"/>
</dbReference>
<dbReference type="InterPro" id="IPR014729">
    <property type="entry name" value="Rossmann-like_a/b/a_fold"/>
</dbReference>
<keyword evidence="5 12" id="KW-0547">Nucleotide-binding</keyword>
<evidence type="ECO:0000256" key="5">
    <source>
        <dbReference type="ARBA" id="ARBA00022741"/>
    </source>
</evidence>
<comment type="catalytic activity">
    <reaction evidence="10 12">
        <text>tRNA(Val) + L-valine + ATP = L-valyl-tRNA(Val) + AMP + diphosphate</text>
        <dbReference type="Rhea" id="RHEA:10704"/>
        <dbReference type="Rhea" id="RHEA-COMP:9672"/>
        <dbReference type="Rhea" id="RHEA-COMP:9708"/>
        <dbReference type="ChEBI" id="CHEBI:30616"/>
        <dbReference type="ChEBI" id="CHEBI:33019"/>
        <dbReference type="ChEBI" id="CHEBI:57762"/>
        <dbReference type="ChEBI" id="CHEBI:78442"/>
        <dbReference type="ChEBI" id="CHEBI:78537"/>
        <dbReference type="ChEBI" id="CHEBI:456215"/>
        <dbReference type="EC" id="6.1.1.9"/>
    </reaction>
</comment>
<keyword evidence="4 12" id="KW-0436">Ligase</keyword>
<comment type="subcellular location">
    <subcellularLocation>
        <location evidence="1 12">Cytoplasm</location>
    </subcellularLocation>
</comment>
<dbReference type="InterPro" id="IPR033705">
    <property type="entry name" value="Anticodon_Ia_Val"/>
</dbReference>
<dbReference type="InterPro" id="IPR009080">
    <property type="entry name" value="tRNAsynth_Ia_anticodon-bd"/>
</dbReference>
<dbReference type="CDD" id="cd00817">
    <property type="entry name" value="ValRS_core"/>
    <property type="match status" value="1"/>
</dbReference>
<dbReference type="FunFam" id="1.10.287.380:FF:000001">
    <property type="entry name" value="Valine--tRNA ligase"/>
    <property type="match status" value="1"/>
</dbReference>
<dbReference type="AlphaFoldDB" id="A0AAE3A832"/>
<dbReference type="InterPro" id="IPR001412">
    <property type="entry name" value="aa-tRNA-synth_I_CS"/>
</dbReference>
<dbReference type="InterPro" id="IPR019499">
    <property type="entry name" value="Val-tRNA_synth_tRNA-bd"/>
</dbReference>
<evidence type="ECO:0000256" key="10">
    <source>
        <dbReference type="ARBA" id="ARBA00047552"/>
    </source>
</evidence>
<dbReference type="SUPFAM" id="SSF50677">
    <property type="entry name" value="ValRS/IleRS/LeuRS editing domain"/>
    <property type="match status" value="1"/>
</dbReference>
<dbReference type="Gene3D" id="3.40.50.620">
    <property type="entry name" value="HUPs"/>
    <property type="match status" value="2"/>
</dbReference>
<comment type="subunit">
    <text evidence="2 12">Monomer.</text>
</comment>
<dbReference type="GO" id="GO:0006438">
    <property type="term" value="P:valyl-tRNA aminoacylation"/>
    <property type="evidence" value="ECO:0007669"/>
    <property type="project" value="UniProtKB-UniRule"/>
</dbReference>
<organism evidence="16 17">
    <name type="scientific">Hominiventricola filiformis</name>
    <dbReference type="NCBI Taxonomy" id="2885352"/>
    <lineage>
        <taxon>Bacteria</taxon>
        <taxon>Bacillati</taxon>
        <taxon>Bacillota</taxon>
        <taxon>Clostridia</taxon>
        <taxon>Lachnospirales</taxon>
        <taxon>Lachnospiraceae</taxon>
        <taxon>Hominiventricola</taxon>
    </lineage>
</organism>
<evidence type="ECO:0000256" key="4">
    <source>
        <dbReference type="ARBA" id="ARBA00022598"/>
    </source>
</evidence>
<dbReference type="InterPro" id="IPR002300">
    <property type="entry name" value="aa-tRNA-synth_Ia"/>
</dbReference>
<comment type="domain">
    <text evidence="12">The C-terminal coiled-coil domain is crucial for aminoacylation activity.</text>
</comment>
<evidence type="ECO:0000256" key="12">
    <source>
        <dbReference type="HAMAP-Rule" id="MF_02004"/>
    </source>
</evidence>
<dbReference type="SUPFAM" id="SSF46589">
    <property type="entry name" value="tRNA-binding arm"/>
    <property type="match status" value="1"/>
</dbReference>
<evidence type="ECO:0000259" key="13">
    <source>
        <dbReference type="Pfam" id="PF00133"/>
    </source>
</evidence>
<dbReference type="GO" id="GO:0005524">
    <property type="term" value="F:ATP binding"/>
    <property type="evidence" value="ECO:0007669"/>
    <property type="project" value="UniProtKB-UniRule"/>
</dbReference>
<feature type="short sequence motif" description="'KMSKS' region" evidence="12">
    <location>
        <begin position="524"/>
        <end position="528"/>
    </location>
</feature>
<dbReference type="GO" id="GO:0004832">
    <property type="term" value="F:valine-tRNA ligase activity"/>
    <property type="evidence" value="ECO:0007669"/>
    <property type="project" value="UniProtKB-UniRule"/>
</dbReference>
<dbReference type="SUPFAM" id="SSF52374">
    <property type="entry name" value="Nucleotidylyl transferase"/>
    <property type="match status" value="1"/>
</dbReference>
<keyword evidence="8 12" id="KW-0175">Coiled coil</keyword>
<evidence type="ECO:0000256" key="7">
    <source>
        <dbReference type="ARBA" id="ARBA00022917"/>
    </source>
</evidence>
<evidence type="ECO:0000313" key="16">
    <source>
        <dbReference type="EMBL" id="MCC2126299.1"/>
    </source>
</evidence>